<reference evidence="16 17" key="1">
    <citation type="submission" date="2024-02" db="EMBL/GenBank/DDBJ databases">
        <title>Seven novel Bacillus-like species.</title>
        <authorList>
            <person name="Liu G."/>
        </authorList>
    </citation>
    <scope>NUCLEOTIDE SEQUENCE [LARGE SCALE GENOMIC DNA]</scope>
    <source>
        <strain evidence="16 17">FJAT-52054</strain>
    </source>
</reference>
<keyword evidence="17" id="KW-1185">Reference proteome</keyword>
<comment type="catalytic activity">
    <reaction evidence="13">
        <text>an organic molecule + reduced [NADPH--hemoprotein reductase] + O2 = an alcohol + oxidized [NADPH--hemoprotein reductase] + H2O + H(+)</text>
        <dbReference type="Rhea" id="RHEA:17149"/>
        <dbReference type="Rhea" id="RHEA-COMP:11964"/>
        <dbReference type="Rhea" id="RHEA-COMP:11965"/>
        <dbReference type="ChEBI" id="CHEBI:15377"/>
        <dbReference type="ChEBI" id="CHEBI:15378"/>
        <dbReference type="ChEBI" id="CHEBI:15379"/>
        <dbReference type="ChEBI" id="CHEBI:30879"/>
        <dbReference type="ChEBI" id="CHEBI:57618"/>
        <dbReference type="ChEBI" id="CHEBI:58210"/>
        <dbReference type="ChEBI" id="CHEBI:142491"/>
        <dbReference type="EC" id="1.14.14.1"/>
    </reaction>
</comment>
<dbReference type="InterPro" id="IPR008254">
    <property type="entry name" value="Flavodoxin/NO_synth"/>
</dbReference>
<dbReference type="SUPFAM" id="SSF48264">
    <property type="entry name" value="Cytochrome P450"/>
    <property type="match status" value="1"/>
</dbReference>
<dbReference type="InterPro" id="IPR001094">
    <property type="entry name" value="Flavdoxin-like"/>
</dbReference>
<dbReference type="PANTHER" id="PTHR19384:SF17">
    <property type="entry name" value="NADPH--CYTOCHROME P450 REDUCTASE"/>
    <property type="match status" value="1"/>
</dbReference>
<evidence type="ECO:0000256" key="3">
    <source>
        <dbReference type="ARBA" id="ARBA00022617"/>
    </source>
</evidence>
<keyword evidence="13" id="KW-0249">Electron transport</keyword>
<evidence type="ECO:0000256" key="12">
    <source>
        <dbReference type="ARBA" id="ARBA00049342"/>
    </source>
</evidence>
<dbReference type="EC" id="1.14.14.1" evidence="13"/>
<dbReference type="RefSeq" id="WP_338776959.1">
    <property type="nucleotide sequence ID" value="NZ_CP147407.1"/>
</dbReference>
<dbReference type="Gene3D" id="3.40.50.360">
    <property type="match status" value="1"/>
</dbReference>
<dbReference type="InterPro" id="IPR001433">
    <property type="entry name" value="OxRdtase_FAD/NAD-bd"/>
</dbReference>
<dbReference type="Gene3D" id="1.20.990.10">
    <property type="entry name" value="NADPH-cytochrome p450 Reductase, Chain A, domain 3"/>
    <property type="match status" value="1"/>
</dbReference>
<dbReference type="Pfam" id="PF00067">
    <property type="entry name" value="p450"/>
    <property type="match status" value="1"/>
</dbReference>
<keyword evidence="11 13" id="KW-0503">Monooxygenase</keyword>
<evidence type="ECO:0000256" key="6">
    <source>
        <dbReference type="ARBA" id="ARBA00022723"/>
    </source>
</evidence>
<comment type="catalytic activity">
    <reaction evidence="12 13">
        <text>2 oxidized [cytochrome P450] + NADPH = 2 reduced [cytochrome P450] + NADP(+) + H(+)</text>
        <dbReference type="Rhea" id="RHEA:24040"/>
        <dbReference type="Rhea" id="RHEA-COMP:14627"/>
        <dbReference type="Rhea" id="RHEA-COMP:14628"/>
        <dbReference type="ChEBI" id="CHEBI:15378"/>
        <dbReference type="ChEBI" id="CHEBI:55376"/>
        <dbReference type="ChEBI" id="CHEBI:57783"/>
        <dbReference type="ChEBI" id="CHEBI:58349"/>
        <dbReference type="ChEBI" id="CHEBI:60344"/>
        <dbReference type="EC" id="1.6.2.4"/>
    </reaction>
</comment>
<accession>A0ABZ2ND35</accession>
<dbReference type="SUPFAM" id="SSF63380">
    <property type="entry name" value="Riboflavin synthase domain-like"/>
    <property type="match status" value="1"/>
</dbReference>
<dbReference type="InterPro" id="IPR017927">
    <property type="entry name" value="FAD-bd_FR_type"/>
</dbReference>
<dbReference type="PROSITE" id="PS50902">
    <property type="entry name" value="FLAVODOXIN_LIKE"/>
    <property type="match status" value="1"/>
</dbReference>
<keyword evidence="4 13" id="KW-0285">Flavoprotein</keyword>
<keyword evidence="6 13" id="KW-0479">Metal-binding</keyword>
<evidence type="ECO:0000313" key="17">
    <source>
        <dbReference type="Proteomes" id="UP001377337"/>
    </source>
</evidence>
<keyword evidence="7 13" id="KW-0274">FAD</keyword>
<dbReference type="PROSITE" id="PS51384">
    <property type="entry name" value="FAD_FR"/>
    <property type="match status" value="1"/>
</dbReference>
<keyword evidence="8 13" id="KW-0521">NADP</keyword>
<evidence type="ECO:0000256" key="10">
    <source>
        <dbReference type="ARBA" id="ARBA00023004"/>
    </source>
</evidence>
<evidence type="ECO:0000259" key="14">
    <source>
        <dbReference type="PROSITE" id="PS50902"/>
    </source>
</evidence>
<dbReference type="PANTHER" id="PTHR19384">
    <property type="entry name" value="NITRIC OXIDE SYNTHASE-RELATED"/>
    <property type="match status" value="1"/>
</dbReference>
<comment type="similarity">
    <text evidence="1 13">In the N-terminal section; belongs to the cytochrome P450 family.</text>
</comment>
<keyword evidence="3 13" id="KW-0349">Heme</keyword>
<proteinExistence type="inferred from homology"/>
<comment type="cofactor">
    <cofactor evidence="13">
        <name>FAD</name>
        <dbReference type="ChEBI" id="CHEBI:57692"/>
    </cofactor>
    <cofactor evidence="13">
        <name>FMN</name>
        <dbReference type="ChEBI" id="CHEBI:58210"/>
    </cofactor>
</comment>
<evidence type="ECO:0000256" key="9">
    <source>
        <dbReference type="ARBA" id="ARBA00023002"/>
    </source>
</evidence>
<dbReference type="CDD" id="cd11068">
    <property type="entry name" value="CYP120A1"/>
    <property type="match status" value="1"/>
</dbReference>
<dbReference type="InterPro" id="IPR003097">
    <property type="entry name" value="CysJ-like_FAD-binding"/>
</dbReference>
<dbReference type="CDD" id="cd06206">
    <property type="entry name" value="bifunctional_CYPOR"/>
    <property type="match status" value="1"/>
</dbReference>
<dbReference type="SUPFAM" id="SSF52218">
    <property type="entry name" value="Flavoproteins"/>
    <property type="match status" value="1"/>
</dbReference>
<dbReference type="InterPro" id="IPR023173">
    <property type="entry name" value="NADPH_Cyt_P450_Rdtase_alpha"/>
</dbReference>
<dbReference type="PROSITE" id="PS00086">
    <property type="entry name" value="CYTOCHROME_P450"/>
    <property type="match status" value="1"/>
</dbReference>
<dbReference type="InterPro" id="IPR001128">
    <property type="entry name" value="Cyt_P450"/>
</dbReference>
<evidence type="ECO:0000256" key="8">
    <source>
        <dbReference type="ARBA" id="ARBA00022857"/>
    </source>
</evidence>
<evidence type="ECO:0000313" key="16">
    <source>
        <dbReference type="EMBL" id="WXB95449.1"/>
    </source>
</evidence>
<dbReference type="Proteomes" id="UP001377337">
    <property type="component" value="Chromosome"/>
</dbReference>
<dbReference type="InterPro" id="IPR017938">
    <property type="entry name" value="Riboflavin_synthase-like_b-brl"/>
</dbReference>
<evidence type="ECO:0000256" key="7">
    <source>
        <dbReference type="ARBA" id="ARBA00022827"/>
    </source>
</evidence>
<dbReference type="InterPro" id="IPR001709">
    <property type="entry name" value="Flavoprot_Pyr_Nucl_cyt_Rdtase"/>
</dbReference>
<evidence type="ECO:0000256" key="11">
    <source>
        <dbReference type="ARBA" id="ARBA00023033"/>
    </source>
</evidence>
<feature type="domain" description="FAD-binding FR-type" evidence="15">
    <location>
        <begin position="667"/>
        <end position="896"/>
    </location>
</feature>
<evidence type="ECO:0000256" key="1">
    <source>
        <dbReference type="ARBA" id="ARBA00010018"/>
    </source>
</evidence>
<evidence type="ECO:0000256" key="4">
    <source>
        <dbReference type="ARBA" id="ARBA00022630"/>
    </source>
</evidence>
<organism evidence="16 17">
    <name type="scientific">Metabacillus sediminis</name>
    <dbReference type="NCBI Taxonomy" id="3117746"/>
    <lineage>
        <taxon>Bacteria</taxon>
        <taxon>Bacillati</taxon>
        <taxon>Bacillota</taxon>
        <taxon>Bacilli</taxon>
        <taxon>Bacillales</taxon>
        <taxon>Bacillaceae</taxon>
        <taxon>Metabacillus</taxon>
    </lineage>
</organism>
<comment type="cofactor">
    <cofactor evidence="13">
        <name>heme</name>
        <dbReference type="ChEBI" id="CHEBI:30413"/>
    </cofactor>
</comment>
<dbReference type="InterPro" id="IPR036396">
    <property type="entry name" value="Cyt_P450_sf"/>
</dbReference>
<dbReference type="Gene3D" id="3.40.50.80">
    <property type="entry name" value="Nucleotide-binding domain of ferredoxin-NADP reductase (FNR) module"/>
    <property type="match status" value="1"/>
</dbReference>
<comment type="function">
    <text evidence="13">Functions as a fatty acid monooxygenase.</text>
</comment>
<dbReference type="Gene3D" id="1.10.630.10">
    <property type="entry name" value="Cytochrome P450"/>
    <property type="match status" value="1"/>
</dbReference>
<feature type="domain" description="Flavodoxin-like" evidence="14">
    <location>
        <begin position="489"/>
        <end position="628"/>
    </location>
</feature>
<dbReference type="InterPro" id="IPR029039">
    <property type="entry name" value="Flavoprotein-like_sf"/>
</dbReference>
<dbReference type="Pfam" id="PF00667">
    <property type="entry name" value="FAD_binding_1"/>
    <property type="match status" value="1"/>
</dbReference>
<evidence type="ECO:0000259" key="15">
    <source>
        <dbReference type="PROSITE" id="PS51384"/>
    </source>
</evidence>
<dbReference type="EMBL" id="CP147407">
    <property type="protein sequence ID" value="WXB95449.1"/>
    <property type="molecule type" value="Genomic_DNA"/>
</dbReference>
<gene>
    <name evidence="16" type="ORF">WCV65_12815</name>
</gene>
<evidence type="ECO:0000256" key="2">
    <source>
        <dbReference type="ARBA" id="ARBA00022448"/>
    </source>
</evidence>
<dbReference type="InterPro" id="IPR017972">
    <property type="entry name" value="Cyt_P450_CS"/>
</dbReference>
<dbReference type="EC" id="1.6.2.4" evidence="13"/>
<sequence>MTPRSRVPKLELKSSNHARPVLNPEKLVQSLMKVSERAGPIFQFDRPKNATIFISNHKLASEVFDESRFDKSVSHALQNLRPLSGDGLFTSWTHEPNWKKAHHILLPCFSQKAMKGYHSMMIDIAVQLLQKWERMNEGDSIDVSEDMTRLTLDTIGLCGFNYRFNSFYREQFHPFIESMGAALSDAMSKLMRSKKEAALFAEKEASFQAHIQVMFNLVDQVIEERKRLPEAEWADDLLSRMLRNTDPETGELLDDENIRFQILTFLIAGHETTSGLLSFAFYLLLKNKHVLQRAQEEADRVLTSSVPTYKEVKKLKYVQMILNETLRLWPTAPAISLYAKEPEVIGGRFALEKGQEVTVLIPRLHRDKSVWGDDAADFMPERFEDMSTIPPHAFKPFGNGQRACIGQQFALHEATLVLGLLLKHFDFIDHTDYQLDIKETLSWKPNGFTMKVKTRKKWIGPAPDMEKSIEESVIPSIQSKLENSHGSPLLILFGSNMGTSEGLAKQLAKRAAGLGFQVKIGPLDDFVCRLPNQGAVIIISSSYNGSPPDHARKFISWVAEANAAEMSGVAFAVFGCGDRSWSATYQRIPVYIDQKLEEKGALRIARLGQGDADTDLYGEYKEWERELWPSLASHFHIELQAESLEESDKLTVEFVSGDTLAPMAEVYKAFTAKIAVNKELQSSLSARSTRYIEISLPKDVNYREGGHIGILPCNSPESVNRVLRRFRLSGRETVVLKGEGASHLPMGQPIEVRKLLSACVELQHPVTRNQLKALTEATVCPPHKVELEAMLNRYQEDILAKRISILELLEKYMACELSFERYIGMLPALKPRYYSISSSPDKFPGRVSLTVSVLKEQAWSGAGEYKGVSSGYLAGLLPGDEVACFVREPLNGFQRPANPETPIIMVGAGSGVAPFRGFLQGRRVLQEQGCKLGVAHLYFGCRNSKHDFLYEQELKEAEKDGLVFLHTAFSREEGSAKIYVQQLIKEHASKLIALLLEKNGHLYICGDGSKMAPNVEGALKESYQAVKNASEEEAAAWLADLHQQGRFAKDVWPGK</sequence>
<keyword evidence="10 13" id="KW-0408">Iron</keyword>
<dbReference type="PRINTS" id="PR00369">
    <property type="entry name" value="FLAVODOXIN"/>
</dbReference>
<dbReference type="InterPro" id="IPR023206">
    <property type="entry name" value="Bifunctional_P450_P450_red"/>
</dbReference>
<dbReference type="Pfam" id="PF00175">
    <property type="entry name" value="NAD_binding_1"/>
    <property type="match status" value="1"/>
</dbReference>
<protein>
    <recommendedName>
        <fullName evidence="13">Bifunctional cytochrome P450/NADPH--P450 reductase</fullName>
    </recommendedName>
    <domain>
        <recommendedName>
            <fullName evidence="13">Cytochrome P450</fullName>
            <ecNumber evidence="13">1.14.14.1</ecNumber>
        </recommendedName>
    </domain>
    <domain>
        <recommendedName>
            <fullName evidence="13">NADPH--cytochrome P450 reductase</fullName>
            <ecNumber evidence="13">1.6.2.4</ecNumber>
        </recommendedName>
    </domain>
</protein>
<evidence type="ECO:0000256" key="5">
    <source>
        <dbReference type="ARBA" id="ARBA00022643"/>
    </source>
</evidence>
<keyword evidence="2 13" id="KW-0813">Transport</keyword>
<evidence type="ECO:0000256" key="13">
    <source>
        <dbReference type="PIRNR" id="PIRNR000209"/>
    </source>
</evidence>
<dbReference type="PRINTS" id="PR00371">
    <property type="entry name" value="FPNCR"/>
</dbReference>
<dbReference type="Gene3D" id="2.40.30.10">
    <property type="entry name" value="Translation factors"/>
    <property type="match status" value="1"/>
</dbReference>
<dbReference type="PIRSF" id="PIRSF000209">
    <property type="entry name" value="Bifunctional_P450_P450R"/>
    <property type="match status" value="1"/>
</dbReference>
<keyword evidence="5 13" id="KW-0288">FMN</keyword>
<keyword evidence="9 13" id="KW-0560">Oxidoreductase</keyword>
<dbReference type="Pfam" id="PF00258">
    <property type="entry name" value="Flavodoxin_1"/>
    <property type="match status" value="1"/>
</dbReference>
<dbReference type="SUPFAM" id="SSF52343">
    <property type="entry name" value="Ferredoxin reductase-like, C-terminal NADP-linked domain"/>
    <property type="match status" value="1"/>
</dbReference>
<dbReference type="InterPro" id="IPR039261">
    <property type="entry name" value="FNR_nucleotide-bd"/>
</dbReference>
<name>A0ABZ2ND35_9BACI</name>